<protein>
    <submittedName>
        <fullName evidence="3">Uncharacterized protein</fullName>
    </submittedName>
</protein>
<proteinExistence type="predicted"/>
<dbReference type="EMBL" id="JBAWTH010000036">
    <property type="protein sequence ID" value="KAL2284420.1"/>
    <property type="molecule type" value="Genomic_DNA"/>
</dbReference>
<accession>A0ABR4EPP6</accession>
<name>A0ABR4EPP6_9PEZI</name>
<sequence length="118" mass="12776">MFVAALIQALLLTKALVLSKPVGTDQHDEEVAGVADNMLARQLLLLDEDSRIDEDIDLIRLKNGMQAHVSPAAPDEDETNNWGNQAFPSGPRNELGPRIFVSVPTEPEGDDGESDSVI</sequence>
<feature type="signal peptide" evidence="2">
    <location>
        <begin position="1"/>
        <end position="19"/>
    </location>
</feature>
<keyword evidence="4" id="KW-1185">Reference proteome</keyword>
<dbReference type="Proteomes" id="UP001600888">
    <property type="component" value="Unassembled WGS sequence"/>
</dbReference>
<keyword evidence="2" id="KW-0732">Signal</keyword>
<evidence type="ECO:0000313" key="4">
    <source>
        <dbReference type="Proteomes" id="UP001600888"/>
    </source>
</evidence>
<reference evidence="3 4" key="1">
    <citation type="submission" date="2024-03" db="EMBL/GenBank/DDBJ databases">
        <title>A high-quality draft genome sequence of Diaporthe vaccinii, a causative agent of upright dieback and viscid rot disease in cranberry plants.</title>
        <authorList>
            <person name="Sarrasin M."/>
            <person name="Lang B.F."/>
            <person name="Burger G."/>
        </authorList>
    </citation>
    <scope>NUCLEOTIDE SEQUENCE [LARGE SCALE GENOMIC DNA]</scope>
    <source>
        <strain evidence="3 4">IS7</strain>
    </source>
</reference>
<evidence type="ECO:0000313" key="3">
    <source>
        <dbReference type="EMBL" id="KAL2284420.1"/>
    </source>
</evidence>
<feature type="region of interest" description="Disordered" evidence="1">
    <location>
        <begin position="69"/>
        <end position="118"/>
    </location>
</feature>
<feature type="chain" id="PRO_5046855688" evidence="2">
    <location>
        <begin position="20"/>
        <end position="118"/>
    </location>
</feature>
<feature type="compositionally biased region" description="Acidic residues" evidence="1">
    <location>
        <begin position="107"/>
        <end position="118"/>
    </location>
</feature>
<gene>
    <name evidence="3" type="ORF">FJTKL_08832</name>
</gene>
<organism evidence="3 4">
    <name type="scientific">Diaporthe vaccinii</name>
    <dbReference type="NCBI Taxonomy" id="105482"/>
    <lineage>
        <taxon>Eukaryota</taxon>
        <taxon>Fungi</taxon>
        <taxon>Dikarya</taxon>
        <taxon>Ascomycota</taxon>
        <taxon>Pezizomycotina</taxon>
        <taxon>Sordariomycetes</taxon>
        <taxon>Sordariomycetidae</taxon>
        <taxon>Diaporthales</taxon>
        <taxon>Diaporthaceae</taxon>
        <taxon>Diaporthe</taxon>
        <taxon>Diaporthe eres species complex</taxon>
    </lineage>
</organism>
<evidence type="ECO:0000256" key="2">
    <source>
        <dbReference type="SAM" id="SignalP"/>
    </source>
</evidence>
<comment type="caution">
    <text evidence="3">The sequence shown here is derived from an EMBL/GenBank/DDBJ whole genome shotgun (WGS) entry which is preliminary data.</text>
</comment>
<evidence type="ECO:0000256" key="1">
    <source>
        <dbReference type="SAM" id="MobiDB-lite"/>
    </source>
</evidence>